<gene>
    <name evidence="3" type="ORF">LIER_31038</name>
</gene>
<feature type="domain" description="PB1" evidence="2">
    <location>
        <begin position="39"/>
        <end position="128"/>
    </location>
</feature>
<dbReference type="SUPFAM" id="SSF54277">
    <property type="entry name" value="CAD &amp; PB1 domains"/>
    <property type="match status" value="1"/>
</dbReference>
<evidence type="ECO:0000313" key="4">
    <source>
        <dbReference type="Proteomes" id="UP001454036"/>
    </source>
</evidence>
<dbReference type="Pfam" id="PF00564">
    <property type="entry name" value="PB1"/>
    <property type="match status" value="1"/>
</dbReference>
<comment type="caution">
    <text evidence="3">The sequence shown here is derived from an EMBL/GenBank/DDBJ whole genome shotgun (WGS) entry which is preliminary data.</text>
</comment>
<evidence type="ECO:0000259" key="2">
    <source>
        <dbReference type="SMART" id="SM00666"/>
    </source>
</evidence>
<dbReference type="PANTHER" id="PTHR31066:SF10">
    <property type="entry name" value="OCTICOSAPEPTIDE_PHOX_BEM1P FAMILY PROTEIN"/>
    <property type="match status" value="1"/>
</dbReference>
<feature type="region of interest" description="Disordered" evidence="1">
    <location>
        <begin position="1"/>
        <end position="22"/>
    </location>
</feature>
<dbReference type="InterPro" id="IPR053198">
    <property type="entry name" value="Gynoecium_Dev_Regulator"/>
</dbReference>
<protein>
    <recommendedName>
        <fullName evidence="2">PB1 domain-containing protein</fullName>
    </recommendedName>
</protein>
<accession>A0AAV3RT85</accession>
<dbReference type="Proteomes" id="UP001454036">
    <property type="component" value="Unassembled WGS sequence"/>
</dbReference>
<reference evidence="3 4" key="1">
    <citation type="submission" date="2024-01" db="EMBL/GenBank/DDBJ databases">
        <title>The complete chloroplast genome sequence of Lithospermum erythrorhizon: insights into the phylogenetic relationship among Boraginaceae species and the maternal lineages of purple gromwells.</title>
        <authorList>
            <person name="Okada T."/>
            <person name="Watanabe K."/>
        </authorList>
    </citation>
    <scope>NUCLEOTIDE SEQUENCE [LARGE SCALE GENOMIC DNA]</scope>
</reference>
<feature type="compositionally biased region" description="Low complexity" evidence="1">
    <location>
        <begin position="138"/>
        <end position="164"/>
    </location>
</feature>
<dbReference type="Gene3D" id="3.10.20.90">
    <property type="entry name" value="Phosphatidylinositol 3-kinase Catalytic Subunit, Chain A, domain 1"/>
    <property type="match status" value="1"/>
</dbReference>
<name>A0AAV3RT85_LITER</name>
<evidence type="ECO:0000256" key="1">
    <source>
        <dbReference type="SAM" id="MobiDB-lite"/>
    </source>
</evidence>
<dbReference type="InterPro" id="IPR000270">
    <property type="entry name" value="PB1_dom"/>
</dbReference>
<sequence>MVHTTCINPHNLSNKPSSSSSSSTIKFLCSYGGKILPRYPDGNLRYHGGHTRLLAVDRSVSFAELLVKLREMICGASLSLRCQLPAEDLDALVSITSDEDLANLIEEYDRVAASKDSSIKIRAFIFAPKSAQKTIPATSSTTTTLSSSSSNESVSSSNSNSSLTKMGRKSSRCPRIPTSPRTSSFCYTSKPGGGVPPYNYEKAAGKLPQYACYGYGNTRNSVYLIHNGNHWL</sequence>
<organism evidence="3 4">
    <name type="scientific">Lithospermum erythrorhizon</name>
    <name type="common">Purple gromwell</name>
    <name type="synonym">Lithospermum officinale var. erythrorhizon</name>
    <dbReference type="NCBI Taxonomy" id="34254"/>
    <lineage>
        <taxon>Eukaryota</taxon>
        <taxon>Viridiplantae</taxon>
        <taxon>Streptophyta</taxon>
        <taxon>Embryophyta</taxon>
        <taxon>Tracheophyta</taxon>
        <taxon>Spermatophyta</taxon>
        <taxon>Magnoliopsida</taxon>
        <taxon>eudicotyledons</taxon>
        <taxon>Gunneridae</taxon>
        <taxon>Pentapetalae</taxon>
        <taxon>asterids</taxon>
        <taxon>lamiids</taxon>
        <taxon>Boraginales</taxon>
        <taxon>Boraginaceae</taxon>
        <taxon>Boraginoideae</taxon>
        <taxon>Lithospermeae</taxon>
        <taxon>Lithospermum</taxon>
    </lineage>
</organism>
<feature type="region of interest" description="Disordered" evidence="1">
    <location>
        <begin position="137"/>
        <end position="177"/>
    </location>
</feature>
<dbReference type="AlphaFoldDB" id="A0AAV3RT85"/>
<proteinExistence type="predicted"/>
<feature type="compositionally biased region" description="Polar residues" evidence="1">
    <location>
        <begin position="1"/>
        <end position="16"/>
    </location>
</feature>
<dbReference type="PANTHER" id="PTHR31066">
    <property type="entry name" value="OS05G0427100 PROTEIN-RELATED"/>
    <property type="match status" value="1"/>
</dbReference>
<keyword evidence="4" id="KW-1185">Reference proteome</keyword>
<dbReference type="EMBL" id="BAABME010011374">
    <property type="protein sequence ID" value="GAA0183665.1"/>
    <property type="molecule type" value="Genomic_DNA"/>
</dbReference>
<dbReference type="SMART" id="SM00666">
    <property type="entry name" value="PB1"/>
    <property type="match status" value="1"/>
</dbReference>
<dbReference type="CDD" id="cd06410">
    <property type="entry name" value="PB1_UP2"/>
    <property type="match status" value="1"/>
</dbReference>
<evidence type="ECO:0000313" key="3">
    <source>
        <dbReference type="EMBL" id="GAA0183665.1"/>
    </source>
</evidence>